<dbReference type="HOGENOM" id="CLU_049060_0_0_1"/>
<evidence type="ECO:0000313" key="7">
    <source>
        <dbReference type="EMBL" id="KIP11110.1"/>
    </source>
</evidence>
<feature type="compositionally biased region" description="Low complexity" evidence="5">
    <location>
        <begin position="400"/>
        <end position="413"/>
    </location>
</feature>
<keyword evidence="3" id="KW-0862">Zinc</keyword>
<keyword evidence="2 4" id="KW-0863">Zinc-finger</keyword>
<dbReference type="InterPro" id="IPR013083">
    <property type="entry name" value="Znf_RING/FYVE/PHD"/>
</dbReference>
<feature type="compositionally biased region" description="Basic and acidic residues" evidence="5">
    <location>
        <begin position="414"/>
        <end position="433"/>
    </location>
</feature>
<dbReference type="InterPro" id="IPR001841">
    <property type="entry name" value="Znf_RING"/>
</dbReference>
<evidence type="ECO:0000256" key="1">
    <source>
        <dbReference type="ARBA" id="ARBA00022723"/>
    </source>
</evidence>
<feature type="compositionally biased region" description="Low complexity" evidence="5">
    <location>
        <begin position="340"/>
        <end position="350"/>
    </location>
</feature>
<evidence type="ECO:0000256" key="4">
    <source>
        <dbReference type="PROSITE-ProRule" id="PRU00175"/>
    </source>
</evidence>
<feature type="region of interest" description="Disordered" evidence="5">
    <location>
        <begin position="303"/>
        <end position="355"/>
    </location>
</feature>
<feature type="compositionally biased region" description="Gly residues" evidence="5">
    <location>
        <begin position="321"/>
        <end position="339"/>
    </location>
</feature>
<dbReference type="GO" id="GO:0008270">
    <property type="term" value="F:zinc ion binding"/>
    <property type="evidence" value="ECO:0007669"/>
    <property type="project" value="UniProtKB-KW"/>
</dbReference>
<feature type="region of interest" description="Disordered" evidence="5">
    <location>
        <begin position="377"/>
        <end position="441"/>
    </location>
</feature>
<dbReference type="Proteomes" id="UP000053257">
    <property type="component" value="Unassembled WGS sequence"/>
</dbReference>
<dbReference type="SUPFAM" id="SSF57850">
    <property type="entry name" value="RING/U-box"/>
    <property type="match status" value="1"/>
</dbReference>
<protein>
    <recommendedName>
        <fullName evidence="6">RING-type domain-containing protein</fullName>
    </recommendedName>
</protein>
<evidence type="ECO:0000256" key="2">
    <source>
        <dbReference type="ARBA" id="ARBA00022771"/>
    </source>
</evidence>
<evidence type="ECO:0000256" key="3">
    <source>
        <dbReference type="ARBA" id="ARBA00022833"/>
    </source>
</evidence>
<evidence type="ECO:0000259" key="6">
    <source>
        <dbReference type="PROSITE" id="PS50089"/>
    </source>
</evidence>
<evidence type="ECO:0000313" key="8">
    <source>
        <dbReference type="Proteomes" id="UP000053257"/>
    </source>
</evidence>
<accession>A0A0C3SEX8</accession>
<feature type="domain" description="RING-type" evidence="6">
    <location>
        <begin position="248"/>
        <end position="295"/>
    </location>
</feature>
<keyword evidence="8" id="KW-1185">Reference proteome</keyword>
<dbReference type="Pfam" id="PF13639">
    <property type="entry name" value="zf-RING_2"/>
    <property type="match status" value="1"/>
</dbReference>
<name>A0A0C3SEX8_PHLG1</name>
<proteinExistence type="predicted"/>
<reference evidence="7 8" key="1">
    <citation type="journal article" date="2014" name="PLoS Genet.">
        <title>Analysis of the Phlebiopsis gigantea genome, transcriptome and secretome provides insight into its pioneer colonization strategies of wood.</title>
        <authorList>
            <person name="Hori C."/>
            <person name="Ishida T."/>
            <person name="Igarashi K."/>
            <person name="Samejima M."/>
            <person name="Suzuki H."/>
            <person name="Master E."/>
            <person name="Ferreira P."/>
            <person name="Ruiz-Duenas F.J."/>
            <person name="Held B."/>
            <person name="Canessa P."/>
            <person name="Larrondo L.F."/>
            <person name="Schmoll M."/>
            <person name="Druzhinina I.S."/>
            <person name="Kubicek C.P."/>
            <person name="Gaskell J.A."/>
            <person name="Kersten P."/>
            <person name="St John F."/>
            <person name="Glasner J."/>
            <person name="Sabat G."/>
            <person name="Splinter BonDurant S."/>
            <person name="Syed K."/>
            <person name="Yadav J."/>
            <person name="Mgbeahuruike A.C."/>
            <person name="Kovalchuk A."/>
            <person name="Asiegbu F.O."/>
            <person name="Lackner G."/>
            <person name="Hoffmeister D."/>
            <person name="Rencoret J."/>
            <person name="Gutierrez A."/>
            <person name="Sun H."/>
            <person name="Lindquist E."/>
            <person name="Barry K."/>
            <person name="Riley R."/>
            <person name="Grigoriev I.V."/>
            <person name="Henrissat B."/>
            <person name="Kues U."/>
            <person name="Berka R.M."/>
            <person name="Martinez A.T."/>
            <person name="Covert S.F."/>
            <person name="Blanchette R.A."/>
            <person name="Cullen D."/>
        </authorList>
    </citation>
    <scope>NUCLEOTIDE SEQUENCE [LARGE SCALE GENOMIC DNA]</scope>
    <source>
        <strain evidence="7 8">11061_1 CR5-6</strain>
    </source>
</reference>
<dbReference type="STRING" id="745531.A0A0C3SEX8"/>
<dbReference type="Gene3D" id="3.30.40.10">
    <property type="entry name" value="Zinc/RING finger domain, C3HC4 (zinc finger)"/>
    <property type="match status" value="1"/>
</dbReference>
<dbReference type="SMART" id="SM00184">
    <property type="entry name" value="RING"/>
    <property type="match status" value="1"/>
</dbReference>
<dbReference type="EMBL" id="KN840448">
    <property type="protein sequence ID" value="KIP11110.1"/>
    <property type="molecule type" value="Genomic_DNA"/>
</dbReference>
<feature type="region of interest" description="Disordered" evidence="5">
    <location>
        <begin position="75"/>
        <end position="98"/>
    </location>
</feature>
<dbReference type="AlphaFoldDB" id="A0A0C3SEX8"/>
<dbReference type="PROSITE" id="PS50089">
    <property type="entry name" value="ZF_RING_2"/>
    <property type="match status" value="1"/>
</dbReference>
<evidence type="ECO:0000256" key="5">
    <source>
        <dbReference type="SAM" id="MobiDB-lite"/>
    </source>
</evidence>
<gene>
    <name evidence="7" type="ORF">PHLGIDRAFT_114777</name>
</gene>
<organism evidence="7 8">
    <name type="scientific">Phlebiopsis gigantea (strain 11061_1 CR5-6)</name>
    <name type="common">White-rot fungus</name>
    <name type="synonym">Peniophora gigantea</name>
    <dbReference type="NCBI Taxonomy" id="745531"/>
    <lineage>
        <taxon>Eukaryota</taxon>
        <taxon>Fungi</taxon>
        <taxon>Dikarya</taxon>
        <taxon>Basidiomycota</taxon>
        <taxon>Agaricomycotina</taxon>
        <taxon>Agaricomycetes</taxon>
        <taxon>Polyporales</taxon>
        <taxon>Phanerochaetaceae</taxon>
        <taxon>Phlebiopsis</taxon>
    </lineage>
</organism>
<sequence length="441" mass="46887">MSSREPLWYCHECHSEMRPLMVPDPHCASCNGTFVEKLENPADDPREFTHGVTDDDDPFGQDDFLFGLQNLLRVSERQTGSSRPQTLGGSPPLSGGGRSAFTFGPTSGRTVHINHSSAPGERVRTTVSVRSPQVNDIPSLSEFARQSGRPDRGDIDGPLMFQYMLAMLSQPGRRGPGPELFESMMGGGGGPEGGRMGDYVFNQEALDQIMTQLMESSSSHPVAAPTEVIEKLPREVLEEESPLLEKDCAVCKEQFQLGTEDPDEQIVVTLPCKHPFHEPCIMPWLKSSGTCPVCRYQLVPQPSHHAPGPGPPSGSSSGNPEGNGNGSARGNGANGGNGNFGQRSPGQQGFPPGGAGGIFGNLFSMFGNAIHAAASGANTTRDGDTHNDAGGNANSHGAQTSGSPRPSRSTSDPAARRRSGDQSSRRNEDDHEFPGGWDGVD</sequence>
<dbReference type="OrthoDB" id="8062037at2759"/>
<dbReference type="PANTHER" id="PTHR15710">
    <property type="entry name" value="E3 UBIQUITIN-PROTEIN LIGASE PRAJA"/>
    <property type="match status" value="1"/>
</dbReference>
<keyword evidence="1" id="KW-0479">Metal-binding</keyword>